<dbReference type="InterPro" id="IPR007992">
    <property type="entry name" value="CybS"/>
</dbReference>
<evidence type="ECO:0000256" key="2">
    <source>
        <dbReference type="ARBA" id="ARBA00007294"/>
    </source>
</evidence>
<comment type="subcellular location">
    <subcellularLocation>
        <location evidence="1 12">Mitochondrion inner membrane</location>
        <topology evidence="1 12">Multi-pass membrane protein</topology>
    </subcellularLocation>
</comment>
<proteinExistence type="inferred from homology"/>
<dbReference type="eggNOG" id="ENOG502S2CV">
    <property type="taxonomic scope" value="Eukaryota"/>
</dbReference>
<dbReference type="GeneID" id="20089165"/>
<keyword evidence="7 12" id="KW-1133">Transmembrane helix</keyword>
<evidence type="ECO:0000256" key="8">
    <source>
        <dbReference type="ARBA" id="ARBA00023128"/>
    </source>
</evidence>
<keyword evidence="5 12" id="KW-0999">Mitochondrion inner membrane</keyword>
<comment type="caution">
    <text evidence="12">Lacks conserved residue(s) required for the propagation of feature annotation.</text>
</comment>
<dbReference type="GO" id="GO:0006121">
    <property type="term" value="P:mitochondrial electron transport, succinate to ubiquinone"/>
    <property type="evidence" value="ECO:0007669"/>
    <property type="project" value="TreeGrafter"/>
</dbReference>
<name>A0A024TJC8_9STRA</name>
<evidence type="ECO:0000256" key="11">
    <source>
        <dbReference type="PIRSR" id="PIRSR607992-2"/>
    </source>
</evidence>
<evidence type="ECO:0000256" key="12">
    <source>
        <dbReference type="RuleBase" id="RU364031"/>
    </source>
</evidence>
<dbReference type="STRING" id="157072.A0A024TJC8"/>
<feature type="binding site" evidence="10">
    <location>
        <position position="145"/>
    </location>
    <ligand>
        <name>a ubiquinone</name>
        <dbReference type="ChEBI" id="CHEBI:16389"/>
        <note>ligand shared with IP/SDHB</note>
    </ligand>
</feature>
<feature type="binding site" description="axial binding residue" evidence="11">
    <location>
        <position position="133"/>
    </location>
    <ligand>
        <name>heme b</name>
        <dbReference type="ChEBI" id="CHEBI:60344"/>
        <note>ligand shared with SDHC</note>
    </ligand>
    <ligandPart>
        <name>Fe</name>
        <dbReference type="ChEBI" id="CHEBI:18248"/>
    </ligandPart>
</feature>
<keyword evidence="6 12" id="KW-0809">Transit peptide</keyword>
<accession>A0A024TJC8</accession>
<dbReference type="GO" id="GO:0020037">
    <property type="term" value="F:heme binding"/>
    <property type="evidence" value="ECO:0007669"/>
    <property type="project" value="TreeGrafter"/>
</dbReference>
<dbReference type="GO" id="GO:0046872">
    <property type="term" value="F:metal ion binding"/>
    <property type="evidence" value="ECO:0007669"/>
    <property type="project" value="UniProtKB-KW"/>
</dbReference>
<dbReference type="RefSeq" id="XP_008877301.1">
    <property type="nucleotide sequence ID" value="XM_008879079.1"/>
</dbReference>
<dbReference type="AlphaFoldDB" id="A0A024TJC8"/>
<evidence type="ECO:0000256" key="6">
    <source>
        <dbReference type="ARBA" id="ARBA00022946"/>
    </source>
</evidence>
<evidence type="ECO:0000256" key="10">
    <source>
        <dbReference type="PIRSR" id="PIRSR607992-1"/>
    </source>
</evidence>
<dbReference type="PANTHER" id="PTHR13337">
    <property type="entry name" value="SUCCINATE DEHYDROGENASE"/>
    <property type="match status" value="1"/>
</dbReference>
<dbReference type="Gene3D" id="1.20.1300.10">
    <property type="entry name" value="Fumarate reductase/succinate dehydrogenase, transmembrane subunit"/>
    <property type="match status" value="1"/>
</dbReference>
<keyword evidence="11" id="KW-0408">Iron</keyword>
<dbReference type="PANTHER" id="PTHR13337:SF2">
    <property type="entry name" value="SUCCINATE DEHYDROGENASE [UBIQUINONE] CYTOCHROME B SMALL SUBUNIT, MITOCHONDRIAL"/>
    <property type="match status" value="1"/>
</dbReference>
<dbReference type="GO" id="GO:0048039">
    <property type="term" value="F:ubiquinone binding"/>
    <property type="evidence" value="ECO:0007669"/>
    <property type="project" value="TreeGrafter"/>
</dbReference>
<gene>
    <name evidence="13" type="ORF">H310_12115</name>
</gene>
<dbReference type="GO" id="GO:0005743">
    <property type="term" value="C:mitochondrial inner membrane"/>
    <property type="evidence" value="ECO:0007669"/>
    <property type="project" value="UniProtKB-SubCell"/>
</dbReference>
<protein>
    <recommendedName>
        <fullName evidence="12">Succinate dehydrogenase [ubiquinone] cytochrome b small subunit</fullName>
    </recommendedName>
</protein>
<dbReference type="EMBL" id="KI913987">
    <property type="protein sequence ID" value="ETV94098.1"/>
    <property type="molecule type" value="Genomic_DNA"/>
</dbReference>
<dbReference type="VEuPathDB" id="FungiDB:H310_12115"/>
<evidence type="ECO:0000256" key="1">
    <source>
        <dbReference type="ARBA" id="ARBA00004448"/>
    </source>
</evidence>
<dbReference type="GO" id="GO:0006099">
    <property type="term" value="P:tricarboxylic acid cycle"/>
    <property type="evidence" value="ECO:0007669"/>
    <property type="project" value="TreeGrafter"/>
</dbReference>
<dbReference type="EMBL" id="KI913987">
    <property type="protein sequence ID" value="ETV94099.1"/>
    <property type="molecule type" value="Genomic_DNA"/>
</dbReference>
<evidence type="ECO:0000256" key="5">
    <source>
        <dbReference type="ARBA" id="ARBA00022792"/>
    </source>
</evidence>
<evidence type="ECO:0000256" key="7">
    <source>
        <dbReference type="ARBA" id="ARBA00022989"/>
    </source>
</evidence>
<keyword evidence="9 12" id="KW-0472">Membrane</keyword>
<evidence type="ECO:0000256" key="9">
    <source>
        <dbReference type="ARBA" id="ARBA00023136"/>
    </source>
</evidence>
<keyword evidence="3" id="KW-0813">Transport</keyword>
<dbReference type="Pfam" id="PF05328">
    <property type="entry name" value="CybS"/>
    <property type="match status" value="1"/>
</dbReference>
<comment type="similarity">
    <text evidence="2 12">Belongs to the CybS family.</text>
</comment>
<feature type="transmembrane region" description="Helical" evidence="12">
    <location>
        <begin position="157"/>
        <end position="179"/>
    </location>
</feature>
<sequence>MCTSGPVESNLEEPLDLLRRTCGSQFRHLISTPASPVDRPSEMFARISSTAVRRAAASQTRGFRKGNPTKFTENKADTGFNAVLNADNSKHTSKVMHYTSYGLLALVPAAVVLSPSALNTPVDNLLAVLIPVHSHIGINNAVSDYVPKNFQKLVRTGVLGVSVVTFLGLITLNVTGAGVTETVKSLWREPPSKKASH</sequence>
<reference evidence="13" key="1">
    <citation type="submission" date="2013-12" db="EMBL/GenBank/DDBJ databases">
        <title>The Genome Sequence of Aphanomyces invadans NJM9701.</title>
        <authorList>
            <consortium name="The Broad Institute Genomics Platform"/>
            <person name="Russ C."/>
            <person name="Tyler B."/>
            <person name="van West P."/>
            <person name="Dieguez-Uribeondo J."/>
            <person name="Young S.K."/>
            <person name="Zeng Q."/>
            <person name="Gargeya S."/>
            <person name="Fitzgerald M."/>
            <person name="Abouelleil A."/>
            <person name="Alvarado L."/>
            <person name="Chapman S.B."/>
            <person name="Gainer-Dewar J."/>
            <person name="Goldberg J."/>
            <person name="Griggs A."/>
            <person name="Gujja S."/>
            <person name="Hansen M."/>
            <person name="Howarth C."/>
            <person name="Imamovic A."/>
            <person name="Ireland A."/>
            <person name="Larimer J."/>
            <person name="McCowan C."/>
            <person name="Murphy C."/>
            <person name="Pearson M."/>
            <person name="Poon T.W."/>
            <person name="Priest M."/>
            <person name="Roberts A."/>
            <person name="Saif S."/>
            <person name="Shea T."/>
            <person name="Sykes S."/>
            <person name="Wortman J."/>
            <person name="Nusbaum C."/>
            <person name="Birren B."/>
        </authorList>
    </citation>
    <scope>NUCLEOTIDE SEQUENCE [LARGE SCALE GENOMIC DNA]</scope>
    <source>
        <strain evidence="13">NJM9701</strain>
    </source>
</reference>
<keyword evidence="8 12" id="KW-0496">Mitochondrion</keyword>
<keyword evidence="4 12" id="KW-0812">Transmembrane</keyword>
<evidence type="ECO:0000256" key="3">
    <source>
        <dbReference type="ARBA" id="ARBA00022448"/>
    </source>
</evidence>
<dbReference type="InterPro" id="IPR034804">
    <property type="entry name" value="SQR/QFR_C/D"/>
</dbReference>
<organism evidence="13">
    <name type="scientific">Aphanomyces invadans</name>
    <dbReference type="NCBI Taxonomy" id="157072"/>
    <lineage>
        <taxon>Eukaryota</taxon>
        <taxon>Sar</taxon>
        <taxon>Stramenopiles</taxon>
        <taxon>Oomycota</taxon>
        <taxon>Saprolegniomycetes</taxon>
        <taxon>Saprolegniales</taxon>
        <taxon>Verrucalvaceae</taxon>
        <taxon>Aphanomyces</taxon>
    </lineage>
</organism>
<keyword evidence="11" id="KW-0479">Metal-binding</keyword>
<dbReference type="OrthoDB" id="18577at2759"/>
<evidence type="ECO:0000256" key="4">
    <source>
        <dbReference type="ARBA" id="ARBA00022692"/>
    </source>
</evidence>
<evidence type="ECO:0000313" key="13">
    <source>
        <dbReference type="EMBL" id="ETV94099.1"/>
    </source>
</evidence>
<dbReference type="RefSeq" id="XP_008877302.1">
    <property type="nucleotide sequence ID" value="XM_008879080.1"/>
</dbReference>